<dbReference type="Pfam" id="PF08031">
    <property type="entry name" value="BBE"/>
    <property type="match status" value="1"/>
</dbReference>
<dbReference type="OMA" id="INTYMES"/>
<name>F0ZZ39_DICPU</name>
<evidence type="ECO:0000313" key="6">
    <source>
        <dbReference type="EMBL" id="EGC30797.1"/>
    </source>
</evidence>
<dbReference type="InterPro" id="IPR036318">
    <property type="entry name" value="FAD-bd_PCMH-like_sf"/>
</dbReference>
<dbReference type="GeneID" id="10508714"/>
<protein>
    <recommendedName>
        <fullName evidence="5">Berberine/berberine-like domain-containing protein</fullName>
    </recommendedName>
</protein>
<organism evidence="6 7">
    <name type="scientific">Dictyostelium purpureum</name>
    <name type="common">Slime mold</name>
    <dbReference type="NCBI Taxonomy" id="5786"/>
    <lineage>
        <taxon>Eukaryota</taxon>
        <taxon>Amoebozoa</taxon>
        <taxon>Evosea</taxon>
        <taxon>Eumycetozoa</taxon>
        <taxon>Dictyostelia</taxon>
        <taxon>Dictyosteliales</taxon>
        <taxon>Dictyosteliaceae</taxon>
        <taxon>Dictyostelium</taxon>
    </lineage>
</organism>
<feature type="domain" description="Berberine/berberine-like" evidence="5">
    <location>
        <begin position="283"/>
        <end position="326"/>
    </location>
</feature>
<keyword evidence="3" id="KW-0274">FAD</keyword>
<dbReference type="RefSeq" id="XP_003292687.1">
    <property type="nucleotide sequence ID" value="XM_003292639.1"/>
</dbReference>
<evidence type="ECO:0000256" key="4">
    <source>
        <dbReference type="ARBA" id="ARBA00023002"/>
    </source>
</evidence>
<evidence type="ECO:0000256" key="1">
    <source>
        <dbReference type="ARBA" id="ARBA00005466"/>
    </source>
</evidence>
<dbReference type="GO" id="GO:0016491">
    <property type="term" value="F:oxidoreductase activity"/>
    <property type="evidence" value="ECO:0007669"/>
    <property type="project" value="UniProtKB-KW"/>
</dbReference>
<dbReference type="VEuPathDB" id="AmoebaDB:DICPUDRAFT_92909"/>
<keyword evidence="4" id="KW-0560">Oxidoreductase</keyword>
<evidence type="ECO:0000259" key="5">
    <source>
        <dbReference type="Pfam" id="PF08031"/>
    </source>
</evidence>
<dbReference type="GO" id="GO:0050660">
    <property type="term" value="F:flavin adenine dinucleotide binding"/>
    <property type="evidence" value="ECO:0007669"/>
    <property type="project" value="InterPro"/>
</dbReference>
<dbReference type="InterPro" id="IPR012951">
    <property type="entry name" value="BBE"/>
</dbReference>
<dbReference type="EMBL" id="GL871300">
    <property type="protein sequence ID" value="EGC30797.1"/>
    <property type="molecule type" value="Genomic_DNA"/>
</dbReference>
<dbReference type="Proteomes" id="UP000001064">
    <property type="component" value="Unassembled WGS sequence"/>
</dbReference>
<dbReference type="Gene3D" id="3.40.462.20">
    <property type="match status" value="1"/>
</dbReference>
<keyword evidence="2" id="KW-0285">Flavoprotein</keyword>
<dbReference type="Gene3D" id="3.30.465.10">
    <property type="match status" value="1"/>
</dbReference>
<accession>F0ZZ39</accession>
<reference evidence="7" key="1">
    <citation type="journal article" date="2011" name="Genome Biol.">
        <title>Comparative genomics of the social amoebae Dictyostelium discoideum and Dictyostelium purpureum.</title>
        <authorList>
            <consortium name="US DOE Joint Genome Institute (JGI-PGF)"/>
            <person name="Sucgang R."/>
            <person name="Kuo A."/>
            <person name="Tian X."/>
            <person name="Salerno W."/>
            <person name="Parikh A."/>
            <person name="Feasley C.L."/>
            <person name="Dalin E."/>
            <person name="Tu H."/>
            <person name="Huang E."/>
            <person name="Barry K."/>
            <person name="Lindquist E."/>
            <person name="Shapiro H."/>
            <person name="Bruce D."/>
            <person name="Schmutz J."/>
            <person name="Salamov A."/>
            <person name="Fey P."/>
            <person name="Gaudet P."/>
            <person name="Anjard C."/>
            <person name="Babu M.M."/>
            <person name="Basu S."/>
            <person name="Bushmanova Y."/>
            <person name="van der Wel H."/>
            <person name="Katoh-Kurasawa M."/>
            <person name="Dinh C."/>
            <person name="Coutinho P.M."/>
            <person name="Saito T."/>
            <person name="Elias M."/>
            <person name="Schaap P."/>
            <person name="Kay R.R."/>
            <person name="Henrissat B."/>
            <person name="Eichinger L."/>
            <person name="Rivero F."/>
            <person name="Putnam N.H."/>
            <person name="West C.M."/>
            <person name="Loomis W.F."/>
            <person name="Chisholm R.L."/>
            <person name="Shaulsky G."/>
            <person name="Strassmann J.E."/>
            <person name="Queller D.C."/>
            <person name="Kuspa A."/>
            <person name="Grigoriev I.V."/>
        </authorList>
    </citation>
    <scope>NUCLEOTIDE SEQUENCE [LARGE SCALE GENOMIC DNA]</scope>
    <source>
        <strain evidence="7">QSDP1</strain>
    </source>
</reference>
<keyword evidence="7" id="KW-1185">Reference proteome</keyword>
<dbReference type="GO" id="GO:0005576">
    <property type="term" value="C:extracellular region"/>
    <property type="evidence" value="ECO:0000318"/>
    <property type="project" value="GO_Central"/>
</dbReference>
<dbReference type="InterPro" id="IPR016169">
    <property type="entry name" value="FAD-bd_PCMH_sub2"/>
</dbReference>
<dbReference type="InParanoid" id="F0ZZ39"/>
<sequence>MYGYLIDNVIEFTVLLENGDIVKANKDNQYSDLYWALAGSGHGGFGIVVDFKIKLYPIEPYYYENAITYALKDTNRLFEIINTYMESLEKCKLNRIGVSIDTRFNNVDDKVNCTLIYFYNGAVDQGELEFKKFYNLFKIGGLDVQVEEFDGSKIKKSILDIIKSVPLDNGTFRQYSKCRFIANLNKDISKTYKEIIDLGLETKNKQLIDSSDQFEISASIYYQGGKQSQYDPNINNSFIHRGDDYNWTVVIICKYNNEANDVPFLKYKGEINKRMPIFHNQIYQNYPDDDITNWQEAYYGYNYPKLQQIKLKYDPNNYFKFPQSIELPNNSNNNNNDSNNFKHLIKF</sequence>
<dbReference type="PANTHER" id="PTHR42973">
    <property type="entry name" value="BINDING OXIDOREDUCTASE, PUTATIVE (AFU_ORTHOLOGUE AFUA_1G17690)-RELATED"/>
    <property type="match status" value="1"/>
</dbReference>
<comment type="similarity">
    <text evidence="1">Belongs to the oxygen-dependent FAD-linked oxidoreductase family.</text>
</comment>
<dbReference type="InterPro" id="IPR050416">
    <property type="entry name" value="FAD-linked_Oxidoreductase"/>
</dbReference>
<dbReference type="SUPFAM" id="SSF56176">
    <property type="entry name" value="FAD-binding/transporter-associated domain-like"/>
    <property type="match status" value="1"/>
</dbReference>
<dbReference type="PANTHER" id="PTHR42973:SF46">
    <property type="entry name" value="FAD-BINDING PCMH-TYPE DOMAIN-CONTAINING PROTEIN"/>
    <property type="match status" value="1"/>
</dbReference>
<dbReference type="KEGG" id="dpp:DICPUDRAFT_92909"/>
<dbReference type="STRING" id="5786.F0ZZ39"/>
<gene>
    <name evidence="6" type="ORF">DICPUDRAFT_92909</name>
</gene>
<evidence type="ECO:0000256" key="2">
    <source>
        <dbReference type="ARBA" id="ARBA00022630"/>
    </source>
</evidence>
<proteinExistence type="inferred from homology"/>
<evidence type="ECO:0000256" key="3">
    <source>
        <dbReference type="ARBA" id="ARBA00022827"/>
    </source>
</evidence>
<dbReference type="OrthoDB" id="17071at2759"/>
<dbReference type="AlphaFoldDB" id="F0ZZ39"/>
<evidence type="ECO:0000313" key="7">
    <source>
        <dbReference type="Proteomes" id="UP000001064"/>
    </source>
</evidence>